<proteinExistence type="predicted"/>
<sequence>MAQDGDHGRPQLETPVACVICGKEFRNKVSLGGHMRMHPGRGWRGINFDLQIDLKQPAPEAFAPQQINSFESTCFGSPLLLSKFI</sequence>
<dbReference type="PROSITE" id="PS50157">
    <property type="entry name" value="ZINC_FINGER_C2H2_2"/>
    <property type="match status" value="1"/>
</dbReference>
<protein>
    <recommendedName>
        <fullName evidence="5">C2H2-type domain-containing protein</fullName>
    </recommendedName>
</protein>
<evidence type="ECO:0000256" key="4">
    <source>
        <dbReference type="PROSITE-ProRule" id="PRU00042"/>
    </source>
</evidence>
<dbReference type="SUPFAM" id="SSF57667">
    <property type="entry name" value="beta-beta-alpha zinc fingers"/>
    <property type="match status" value="1"/>
</dbReference>
<evidence type="ECO:0000256" key="3">
    <source>
        <dbReference type="ARBA" id="ARBA00022833"/>
    </source>
</evidence>
<organism evidence="6">
    <name type="scientific">Fagus sylvatica</name>
    <name type="common">Beechnut</name>
    <dbReference type="NCBI Taxonomy" id="28930"/>
    <lineage>
        <taxon>Eukaryota</taxon>
        <taxon>Viridiplantae</taxon>
        <taxon>Streptophyta</taxon>
        <taxon>Embryophyta</taxon>
        <taxon>Tracheophyta</taxon>
        <taxon>Spermatophyta</taxon>
        <taxon>Magnoliopsida</taxon>
        <taxon>eudicotyledons</taxon>
        <taxon>Gunneridae</taxon>
        <taxon>Pentapetalae</taxon>
        <taxon>rosids</taxon>
        <taxon>fabids</taxon>
        <taxon>Fagales</taxon>
        <taxon>Fagaceae</taxon>
        <taxon>Fagus</taxon>
    </lineage>
</organism>
<evidence type="ECO:0000313" key="6">
    <source>
        <dbReference type="EMBL" id="SPD24672.1"/>
    </source>
</evidence>
<evidence type="ECO:0000256" key="1">
    <source>
        <dbReference type="ARBA" id="ARBA00022723"/>
    </source>
</evidence>
<dbReference type="InterPro" id="IPR036236">
    <property type="entry name" value="Znf_C2H2_sf"/>
</dbReference>
<keyword evidence="1" id="KW-0479">Metal-binding</keyword>
<dbReference type="GO" id="GO:0008270">
    <property type="term" value="F:zinc ion binding"/>
    <property type="evidence" value="ECO:0007669"/>
    <property type="project" value="UniProtKB-KW"/>
</dbReference>
<dbReference type="FunFam" id="3.30.160.60:FF:000446">
    <property type="entry name" value="Zinc finger protein"/>
    <property type="match status" value="1"/>
</dbReference>
<dbReference type="InterPro" id="IPR013087">
    <property type="entry name" value="Znf_C2H2_type"/>
</dbReference>
<dbReference type="AlphaFoldDB" id="A0A2N9IIL4"/>
<dbReference type="Gene3D" id="3.30.160.60">
    <property type="entry name" value="Classic Zinc Finger"/>
    <property type="match status" value="1"/>
</dbReference>
<reference evidence="6" key="1">
    <citation type="submission" date="2018-02" db="EMBL/GenBank/DDBJ databases">
        <authorList>
            <person name="Cohen D.B."/>
            <person name="Kent A.D."/>
        </authorList>
    </citation>
    <scope>NUCLEOTIDE SEQUENCE</scope>
</reference>
<accession>A0A2N9IIL4</accession>
<dbReference type="EMBL" id="OIVN01005975">
    <property type="protein sequence ID" value="SPD24672.1"/>
    <property type="molecule type" value="Genomic_DNA"/>
</dbReference>
<feature type="domain" description="C2H2-type" evidence="5">
    <location>
        <begin position="16"/>
        <end position="43"/>
    </location>
</feature>
<evidence type="ECO:0000256" key="2">
    <source>
        <dbReference type="ARBA" id="ARBA00022771"/>
    </source>
</evidence>
<gene>
    <name evidence="6" type="ORF">FSB_LOCUS52554</name>
</gene>
<dbReference type="PANTHER" id="PTHR47591">
    <property type="entry name" value="ZINC FINGER PROTEIN ZAT2-RELATED"/>
    <property type="match status" value="1"/>
</dbReference>
<keyword evidence="2 4" id="KW-0863">Zinc-finger</keyword>
<name>A0A2N9IIL4_FAGSY</name>
<dbReference type="PROSITE" id="PS00028">
    <property type="entry name" value="ZINC_FINGER_C2H2_1"/>
    <property type="match status" value="1"/>
</dbReference>
<evidence type="ECO:0000259" key="5">
    <source>
        <dbReference type="PROSITE" id="PS50157"/>
    </source>
</evidence>
<keyword evidence="3" id="KW-0862">Zinc</keyword>
<dbReference type="PANTHER" id="PTHR47591:SF1">
    <property type="entry name" value="ZINC FINGER PROTEIN ZAT2-RELATED"/>
    <property type="match status" value="1"/>
</dbReference>